<keyword evidence="7" id="KW-0063">Aspartyl esterase</keyword>
<evidence type="ECO:0000256" key="6">
    <source>
        <dbReference type="ARBA" id="ARBA00022801"/>
    </source>
</evidence>
<gene>
    <name evidence="13" type="ORF">CFOL_v3_01799</name>
</gene>
<evidence type="ECO:0000256" key="1">
    <source>
        <dbReference type="ARBA" id="ARBA00004191"/>
    </source>
</evidence>
<comment type="similarity">
    <text evidence="3">Belongs to the pectinesterase family.</text>
</comment>
<keyword evidence="14" id="KW-1185">Reference proteome</keyword>
<dbReference type="UniPathway" id="UPA00545">
    <property type="reaction ID" value="UER00823"/>
</dbReference>
<evidence type="ECO:0000256" key="2">
    <source>
        <dbReference type="ARBA" id="ARBA00005184"/>
    </source>
</evidence>
<reference evidence="14" key="1">
    <citation type="submission" date="2016-04" db="EMBL/GenBank/DDBJ databases">
        <title>Cephalotus genome sequencing.</title>
        <authorList>
            <person name="Fukushima K."/>
            <person name="Hasebe M."/>
            <person name="Fang X."/>
        </authorList>
    </citation>
    <scope>NUCLEOTIDE SEQUENCE [LARGE SCALE GENOMIC DNA]</scope>
    <source>
        <strain evidence="14">cv. St1</strain>
    </source>
</reference>
<protein>
    <recommendedName>
        <fullName evidence="4">pectinesterase</fullName>
        <ecNumber evidence="4">3.1.1.11</ecNumber>
    </recommendedName>
</protein>
<dbReference type="InterPro" id="IPR000070">
    <property type="entry name" value="Pectinesterase_cat"/>
</dbReference>
<dbReference type="Proteomes" id="UP000187406">
    <property type="component" value="Unassembled WGS sequence"/>
</dbReference>
<proteinExistence type="inferred from homology"/>
<organism evidence="13 14">
    <name type="scientific">Cephalotus follicularis</name>
    <name type="common">Albany pitcher plant</name>
    <dbReference type="NCBI Taxonomy" id="3775"/>
    <lineage>
        <taxon>Eukaryota</taxon>
        <taxon>Viridiplantae</taxon>
        <taxon>Streptophyta</taxon>
        <taxon>Embryophyta</taxon>
        <taxon>Tracheophyta</taxon>
        <taxon>Spermatophyta</taxon>
        <taxon>Magnoliopsida</taxon>
        <taxon>eudicotyledons</taxon>
        <taxon>Gunneridae</taxon>
        <taxon>Pentapetalae</taxon>
        <taxon>rosids</taxon>
        <taxon>fabids</taxon>
        <taxon>Oxalidales</taxon>
        <taxon>Cephalotaceae</taxon>
        <taxon>Cephalotus</taxon>
    </lineage>
</organism>
<evidence type="ECO:0000256" key="8">
    <source>
        <dbReference type="ARBA" id="ARBA00023180"/>
    </source>
</evidence>
<dbReference type="GO" id="GO:0042545">
    <property type="term" value="P:cell wall modification"/>
    <property type="evidence" value="ECO:0007669"/>
    <property type="project" value="InterPro"/>
</dbReference>
<evidence type="ECO:0000256" key="3">
    <source>
        <dbReference type="ARBA" id="ARBA00008891"/>
    </source>
</evidence>
<dbReference type="AlphaFoldDB" id="A0A1Q3ARG7"/>
<keyword evidence="11" id="KW-0812">Transmembrane</keyword>
<evidence type="ECO:0000256" key="7">
    <source>
        <dbReference type="ARBA" id="ARBA00023085"/>
    </source>
</evidence>
<dbReference type="FunFam" id="2.160.20.10:FF:000013">
    <property type="entry name" value="Pectinesterase"/>
    <property type="match status" value="1"/>
</dbReference>
<dbReference type="Pfam" id="PF01095">
    <property type="entry name" value="Pectinesterase"/>
    <property type="match status" value="1"/>
</dbReference>
<comment type="subcellular location">
    <subcellularLocation>
        <location evidence="1">Secreted</location>
        <location evidence="1">Cell wall</location>
    </subcellularLocation>
</comment>
<dbReference type="GO" id="GO:0030599">
    <property type="term" value="F:pectinesterase activity"/>
    <property type="evidence" value="ECO:0007669"/>
    <property type="project" value="UniProtKB-EC"/>
</dbReference>
<dbReference type="InParanoid" id="A0A1Q3ARG7"/>
<comment type="caution">
    <text evidence="13">The sequence shown here is derived from an EMBL/GenBank/DDBJ whole genome shotgun (WGS) entry which is preliminary data.</text>
</comment>
<dbReference type="EMBL" id="BDDD01000062">
    <property type="protein sequence ID" value="GAV58265.1"/>
    <property type="molecule type" value="Genomic_DNA"/>
</dbReference>
<evidence type="ECO:0000256" key="9">
    <source>
        <dbReference type="ARBA" id="ARBA00047928"/>
    </source>
</evidence>
<dbReference type="OrthoDB" id="2019149at2759"/>
<evidence type="ECO:0000256" key="5">
    <source>
        <dbReference type="ARBA" id="ARBA00022512"/>
    </source>
</evidence>
<keyword evidence="11" id="KW-1133">Transmembrane helix</keyword>
<dbReference type="PANTHER" id="PTHR31321:SF72">
    <property type="entry name" value="PECTINESTERASE 11-RELATED"/>
    <property type="match status" value="1"/>
</dbReference>
<dbReference type="FunCoup" id="A0A1Q3ARG7">
    <property type="interactions" value="61"/>
</dbReference>
<keyword evidence="5" id="KW-0134">Cell wall</keyword>
<dbReference type="InterPro" id="IPR011050">
    <property type="entry name" value="Pectin_lyase_fold/virulence"/>
</dbReference>
<keyword evidence="5" id="KW-0964">Secreted</keyword>
<dbReference type="STRING" id="3775.A0A1Q3ARG7"/>
<comment type="pathway">
    <text evidence="2">Glycan metabolism; pectin degradation; 2-dehydro-3-deoxy-D-gluconate from pectin: step 1/5.</text>
</comment>
<dbReference type="EC" id="3.1.1.11" evidence="4"/>
<evidence type="ECO:0000256" key="11">
    <source>
        <dbReference type="SAM" id="Phobius"/>
    </source>
</evidence>
<comment type="function">
    <text evidence="10">Acts in the modification of cell walls via demethylesterification of cell wall pectin.</text>
</comment>
<evidence type="ECO:0000256" key="10">
    <source>
        <dbReference type="ARBA" id="ARBA00057335"/>
    </source>
</evidence>
<evidence type="ECO:0000256" key="4">
    <source>
        <dbReference type="ARBA" id="ARBA00013229"/>
    </source>
</evidence>
<dbReference type="Gene3D" id="2.160.20.10">
    <property type="entry name" value="Single-stranded right-handed beta-helix, Pectin lyase-like"/>
    <property type="match status" value="1"/>
</dbReference>
<dbReference type="GO" id="GO:0045490">
    <property type="term" value="P:pectin catabolic process"/>
    <property type="evidence" value="ECO:0007669"/>
    <property type="project" value="UniProtKB-UniPathway"/>
</dbReference>
<evidence type="ECO:0000313" key="14">
    <source>
        <dbReference type="Proteomes" id="UP000187406"/>
    </source>
</evidence>
<keyword evidence="6" id="KW-0378">Hydrolase</keyword>
<comment type="catalytic activity">
    <reaction evidence="9">
        <text>[(1-&gt;4)-alpha-D-galacturonosyl methyl ester](n) + n H2O = [(1-&gt;4)-alpha-D-galacturonosyl](n) + n methanol + n H(+)</text>
        <dbReference type="Rhea" id="RHEA:22380"/>
        <dbReference type="Rhea" id="RHEA-COMP:14570"/>
        <dbReference type="Rhea" id="RHEA-COMP:14573"/>
        <dbReference type="ChEBI" id="CHEBI:15377"/>
        <dbReference type="ChEBI" id="CHEBI:15378"/>
        <dbReference type="ChEBI" id="CHEBI:17790"/>
        <dbReference type="ChEBI" id="CHEBI:140522"/>
        <dbReference type="ChEBI" id="CHEBI:140523"/>
        <dbReference type="EC" id="3.1.1.11"/>
    </reaction>
</comment>
<dbReference type="PANTHER" id="PTHR31321">
    <property type="entry name" value="ACYL-COA THIOESTER HYDROLASE YBHC-RELATED"/>
    <property type="match status" value="1"/>
</dbReference>
<evidence type="ECO:0000313" key="13">
    <source>
        <dbReference type="EMBL" id="GAV58265.1"/>
    </source>
</evidence>
<keyword evidence="11" id="KW-0472">Membrane</keyword>
<evidence type="ECO:0000259" key="12">
    <source>
        <dbReference type="Pfam" id="PF01095"/>
    </source>
</evidence>
<feature type="domain" description="Pectinesterase catalytic" evidence="12">
    <location>
        <begin position="34"/>
        <end position="308"/>
    </location>
</feature>
<sequence length="334" mass="36651">MKIYGYLLIILFQIVYGFIMATDAVNTSIAILIKVDQSGEGDYGKIQDAIDAVPSNNSELVFIWVESGTYREKIVVPADKPFITLSGTHASNTVITWNDDGDIYESPIVSILASDFVGRFLTIQNTFGSSGKAVALRVSGDRAAFYGCSISSYQDTLLDDLGRHYYSNCYIEGATDFICGNAASLYERCHIHSVSESIGAITAQQRESPSEDTGYTFLGCKITGVGTALLGRPWGTYSRVVFALTYMPSAILPQGWDDWGDQSKQSTAYYGEYKNYGPGANRAKRVRWSRSLSSDEVSPFLTKDMIGGRGWLRPVPTHFKRASTIISVNADGNK</sequence>
<dbReference type="InterPro" id="IPR012334">
    <property type="entry name" value="Pectin_lyas_fold"/>
</dbReference>
<dbReference type="SUPFAM" id="SSF51126">
    <property type="entry name" value="Pectin lyase-like"/>
    <property type="match status" value="1"/>
</dbReference>
<keyword evidence="8" id="KW-0325">Glycoprotein</keyword>
<name>A0A1Q3ARG7_CEPFO</name>
<feature type="transmembrane region" description="Helical" evidence="11">
    <location>
        <begin position="6"/>
        <end position="25"/>
    </location>
</feature>
<accession>A0A1Q3ARG7</accession>